<dbReference type="Proteomes" id="UP000054007">
    <property type="component" value="Unassembled WGS sequence"/>
</dbReference>
<proteinExistence type="predicted"/>
<keyword evidence="2" id="KW-1185">Reference proteome</keyword>
<name>A0A0D7AXM8_9AGAR</name>
<reference evidence="1 2" key="1">
    <citation type="journal article" date="2015" name="Fungal Genet. Biol.">
        <title>Evolution of novel wood decay mechanisms in Agaricales revealed by the genome sequences of Fistulina hepatica and Cylindrobasidium torrendii.</title>
        <authorList>
            <person name="Floudas D."/>
            <person name="Held B.W."/>
            <person name="Riley R."/>
            <person name="Nagy L.G."/>
            <person name="Koehler G."/>
            <person name="Ransdell A.S."/>
            <person name="Younus H."/>
            <person name="Chow J."/>
            <person name="Chiniquy J."/>
            <person name="Lipzen A."/>
            <person name="Tritt A."/>
            <person name="Sun H."/>
            <person name="Haridas S."/>
            <person name="LaButti K."/>
            <person name="Ohm R.A."/>
            <person name="Kues U."/>
            <person name="Blanchette R.A."/>
            <person name="Grigoriev I.V."/>
            <person name="Minto R.E."/>
            <person name="Hibbett D.S."/>
        </authorList>
    </citation>
    <scope>NUCLEOTIDE SEQUENCE [LARGE SCALE GENOMIC DNA]</scope>
    <source>
        <strain evidence="1 2">FP15055 ss-10</strain>
    </source>
</reference>
<gene>
    <name evidence="1" type="ORF">CYLTODRAFT_427214</name>
</gene>
<dbReference type="EMBL" id="KN880833">
    <property type="protein sequence ID" value="KIY62031.1"/>
    <property type="molecule type" value="Genomic_DNA"/>
</dbReference>
<organism evidence="1 2">
    <name type="scientific">Cylindrobasidium torrendii FP15055 ss-10</name>
    <dbReference type="NCBI Taxonomy" id="1314674"/>
    <lineage>
        <taxon>Eukaryota</taxon>
        <taxon>Fungi</taxon>
        <taxon>Dikarya</taxon>
        <taxon>Basidiomycota</taxon>
        <taxon>Agaricomycotina</taxon>
        <taxon>Agaricomycetes</taxon>
        <taxon>Agaricomycetidae</taxon>
        <taxon>Agaricales</taxon>
        <taxon>Marasmiineae</taxon>
        <taxon>Physalacriaceae</taxon>
        <taxon>Cylindrobasidium</taxon>
    </lineage>
</organism>
<protein>
    <recommendedName>
        <fullName evidence="3">F-box domain-containing protein</fullName>
    </recommendedName>
</protein>
<sequence>MAVSRHSTPLRRSNAVVYRRSSRCFSWPAALQLNKALPPVPPSPPTPISRKRPTLPQEVIAATLQFISSDQRTLKAAALASRTFRAAAQALVLAKISLKLIHADVNPYLAFQAVIKSGRLSNYVRELTLHDMFMELSDKSWLAHDTKLAPRIVASLPHLTSLTILAHGEISTPLGEVLTNGTLARRLRKLVVRGFKLNVQGLLRRCTVLRELEMSDMELTGTGAPASPGQDITSCHPTVLIPSFTTASLSRLRIQLTPTTHKSFVGDLLRDSVHRSLANLELFDIDILHFPYPDAIQQLLSNMHSKSLRIRAYHTSSLGFDIPSTSAPCVTYTFRTAVLAPHTPKFVDIFQPLSRLAVEQLQLELELSDTFSLFERQDWEWEWLDDVLVRASCRATVKIVLQVPWEVEHELMEGMQGRIIQCLPRTRGAETLSVSVGCVSTC</sequence>
<accession>A0A0D7AXM8</accession>
<evidence type="ECO:0000313" key="1">
    <source>
        <dbReference type="EMBL" id="KIY62031.1"/>
    </source>
</evidence>
<dbReference type="AlphaFoldDB" id="A0A0D7AXM8"/>
<evidence type="ECO:0008006" key="3">
    <source>
        <dbReference type="Google" id="ProtNLM"/>
    </source>
</evidence>
<evidence type="ECO:0000313" key="2">
    <source>
        <dbReference type="Proteomes" id="UP000054007"/>
    </source>
</evidence>
<dbReference type="OrthoDB" id="3040439at2759"/>